<dbReference type="PROSITE" id="PS52016">
    <property type="entry name" value="TONB_DEPENDENT_REC_3"/>
    <property type="match status" value="1"/>
</dbReference>
<dbReference type="AlphaFoldDB" id="A0A501PGS6"/>
<evidence type="ECO:0000256" key="9">
    <source>
        <dbReference type="ARBA" id="ARBA00023077"/>
    </source>
</evidence>
<keyword evidence="9 14" id="KW-0798">TonB box</keyword>
<evidence type="ECO:0000256" key="5">
    <source>
        <dbReference type="ARBA" id="ARBA00022692"/>
    </source>
</evidence>
<accession>A0A501PGS6</accession>
<dbReference type="PROSITE" id="PS01156">
    <property type="entry name" value="TONB_DEPENDENT_REC_2"/>
    <property type="match status" value="1"/>
</dbReference>
<protein>
    <submittedName>
        <fullName evidence="17">TonB-dependent receptor</fullName>
    </submittedName>
</protein>
<evidence type="ECO:0000256" key="7">
    <source>
        <dbReference type="ARBA" id="ARBA00023004"/>
    </source>
</evidence>
<dbReference type="PANTHER" id="PTHR32552">
    <property type="entry name" value="FERRICHROME IRON RECEPTOR-RELATED"/>
    <property type="match status" value="1"/>
</dbReference>
<dbReference type="Proteomes" id="UP000319148">
    <property type="component" value="Unassembled WGS sequence"/>
</dbReference>
<dbReference type="OrthoDB" id="9760333at2"/>
<dbReference type="SUPFAM" id="SSF56935">
    <property type="entry name" value="Porins"/>
    <property type="match status" value="1"/>
</dbReference>
<sequence length="797" mass="86983">MYPAEHPKQLFGEKFIRFTVKGALLLTTASTLALPVQVQAREDEDFILPEIVVTAQKRQENIQDVPISITAFSSEDLLDRSIVNLTDMAKATPNLSFLSDGTLKNTAPSIRGVFSPGAAQAGIDTPMATYVDEVYMGTTVGQNFALYDIERIEVLRGPQGTLFGRNALSGLMNVVTPVPGESREGYAEATYGNYNLVRLRAGLSGPLVDGKLSGSLSASFTDRDGYVTNRFTGNDVNDEGNWGIRGKLLITPRDTVEIILSADYREVDQSTRTYDIAGFNTVPGTLFAPTGPAEVDDDPFDRNISQDFEGQETLEEFGTSATINIGFEGVSFKSISAYRTHDYFQSYDADNTEIAVTVRETPEDMDSFFQELRLTSDPGGKIDWIVGFNYYYQKTANEFASILNNETLVEDRLLSTLLPPAAIGVDQPTLDYLFSIGLLEAPDTLAALQFFGALTPPFGETRSTGTTTLNSYAGYANAVYHMTDRLNVNIGLRYTAEDKDFAYEQTSTSGNIFFGLPEIPAFEDHKSFESFTPAFGFDYDLSDTAMVYGKAARGFKSGGFNDGFTSNSDAAFGEETLWNYEIGSKSTFLKGRMQVNLAGYLMTWKNVQNIFSDVPDGSVIPFFQVDTAGDIEIKGVELETIFQVTPELQARASLGIVDAKFTSVSDRLADLGGAVGDPVENVPNFTISGGLTYTLELGNSGTLTISGNVEHRDDTPLTTVRTGVPNVQPAYTLFDAALIYKTASENLTVQFWAKNITNKKYVTALFDVDNNAASPIGAAYHSVGIPRTYGLTARYAF</sequence>
<comment type="similarity">
    <text evidence="12 14">Belongs to the TonB-dependent receptor family.</text>
</comment>
<organism evidence="17 18">
    <name type="scientific">Emcibacter nanhaiensis</name>
    <dbReference type="NCBI Taxonomy" id="1505037"/>
    <lineage>
        <taxon>Bacteria</taxon>
        <taxon>Pseudomonadati</taxon>
        <taxon>Pseudomonadota</taxon>
        <taxon>Alphaproteobacteria</taxon>
        <taxon>Emcibacterales</taxon>
        <taxon>Emcibacteraceae</taxon>
        <taxon>Emcibacter</taxon>
    </lineage>
</organism>
<keyword evidence="6" id="KW-0732">Signal</keyword>
<proteinExistence type="inferred from homology"/>
<dbReference type="InterPro" id="IPR036942">
    <property type="entry name" value="Beta-barrel_TonB_sf"/>
</dbReference>
<evidence type="ECO:0000256" key="6">
    <source>
        <dbReference type="ARBA" id="ARBA00022729"/>
    </source>
</evidence>
<comment type="subcellular location">
    <subcellularLocation>
        <location evidence="1 12">Cell outer membrane</location>
        <topology evidence="1 12">Multi-pass membrane protein</topology>
    </subcellularLocation>
</comment>
<feature type="domain" description="TonB-dependent receptor plug" evidence="16">
    <location>
        <begin position="62"/>
        <end position="170"/>
    </location>
</feature>
<dbReference type="Pfam" id="PF00593">
    <property type="entry name" value="TonB_dep_Rec_b-barrel"/>
    <property type="match status" value="1"/>
</dbReference>
<evidence type="ECO:0000256" key="13">
    <source>
        <dbReference type="PROSITE-ProRule" id="PRU10144"/>
    </source>
</evidence>
<keyword evidence="8" id="KW-0406">Ion transport</keyword>
<evidence type="ECO:0000256" key="12">
    <source>
        <dbReference type="PROSITE-ProRule" id="PRU01360"/>
    </source>
</evidence>
<feature type="domain" description="TonB-dependent receptor-like beta-barrel" evidence="15">
    <location>
        <begin position="362"/>
        <end position="756"/>
    </location>
</feature>
<keyword evidence="18" id="KW-1185">Reference proteome</keyword>
<evidence type="ECO:0000256" key="1">
    <source>
        <dbReference type="ARBA" id="ARBA00004571"/>
    </source>
</evidence>
<dbReference type="InterPro" id="IPR010917">
    <property type="entry name" value="TonB_rcpt_CS"/>
</dbReference>
<evidence type="ECO:0000256" key="4">
    <source>
        <dbReference type="ARBA" id="ARBA00022496"/>
    </source>
</evidence>
<name>A0A501PGS6_9PROT</name>
<dbReference type="GO" id="GO:0006826">
    <property type="term" value="P:iron ion transport"/>
    <property type="evidence" value="ECO:0007669"/>
    <property type="project" value="UniProtKB-KW"/>
</dbReference>
<evidence type="ECO:0000256" key="2">
    <source>
        <dbReference type="ARBA" id="ARBA00022448"/>
    </source>
</evidence>
<keyword evidence="2 12" id="KW-0813">Transport</keyword>
<keyword evidence="11 12" id="KW-0998">Cell outer membrane</keyword>
<dbReference type="InterPro" id="IPR039426">
    <property type="entry name" value="TonB-dep_rcpt-like"/>
</dbReference>
<dbReference type="InterPro" id="IPR012910">
    <property type="entry name" value="Plug_dom"/>
</dbReference>
<gene>
    <name evidence="17" type="ORF">FIV46_10800</name>
</gene>
<evidence type="ECO:0000256" key="10">
    <source>
        <dbReference type="ARBA" id="ARBA00023136"/>
    </source>
</evidence>
<keyword evidence="5 12" id="KW-0812">Transmembrane</keyword>
<evidence type="ECO:0000259" key="15">
    <source>
        <dbReference type="Pfam" id="PF00593"/>
    </source>
</evidence>
<evidence type="ECO:0000256" key="8">
    <source>
        <dbReference type="ARBA" id="ARBA00023065"/>
    </source>
</evidence>
<dbReference type="Gene3D" id="2.40.170.20">
    <property type="entry name" value="TonB-dependent receptor, beta-barrel domain"/>
    <property type="match status" value="2"/>
</dbReference>
<evidence type="ECO:0000313" key="17">
    <source>
        <dbReference type="EMBL" id="TPD59277.1"/>
    </source>
</evidence>
<reference evidence="18" key="1">
    <citation type="submission" date="2019-06" db="EMBL/GenBank/DDBJ databases">
        <title>The complete genome of Emcibacter congregatus ZYLT.</title>
        <authorList>
            <person name="Zhao Z."/>
        </authorList>
    </citation>
    <scope>NUCLEOTIDE SEQUENCE [LARGE SCALE GENOMIC DNA]</scope>
    <source>
        <strain evidence="18">MCCC 1A06723</strain>
    </source>
</reference>
<feature type="short sequence motif" description="TonB C-terminal box" evidence="13">
    <location>
        <begin position="780"/>
        <end position="797"/>
    </location>
</feature>
<dbReference type="GO" id="GO:0009279">
    <property type="term" value="C:cell outer membrane"/>
    <property type="evidence" value="ECO:0007669"/>
    <property type="project" value="UniProtKB-SubCell"/>
</dbReference>
<keyword evidence="7" id="KW-0408">Iron</keyword>
<keyword evidence="17" id="KW-0675">Receptor</keyword>
<dbReference type="EMBL" id="VFIY01000014">
    <property type="protein sequence ID" value="TPD59277.1"/>
    <property type="molecule type" value="Genomic_DNA"/>
</dbReference>
<dbReference type="Pfam" id="PF07715">
    <property type="entry name" value="Plug"/>
    <property type="match status" value="1"/>
</dbReference>
<dbReference type="CDD" id="cd01347">
    <property type="entry name" value="ligand_gated_channel"/>
    <property type="match status" value="1"/>
</dbReference>
<keyword evidence="4" id="KW-0410">Iron transport</keyword>
<evidence type="ECO:0000259" key="16">
    <source>
        <dbReference type="Pfam" id="PF07715"/>
    </source>
</evidence>
<comment type="caution">
    <text evidence="17">The sequence shown here is derived from an EMBL/GenBank/DDBJ whole genome shotgun (WGS) entry which is preliminary data.</text>
</comment>
<keyword evidence="3 12" id="KW-1134">Transmembrane beta strand</keyword>
<evidence type="ECO:0000313" key="18">
    <source>
        <dbReference type="Proteomes" id="UP000319148"/>
    </source>
</evidence>
<evidence type="ECO:0000256" key="14">
    <source>
        <dbReference type="RuleBase" id="RU003357"/>
    </source>
</evidence>
<evidence type="ECO:0000256" key="3">
    <source>
        <dbReference type="ARBA" id="ARBA00022452"/>
    </source>
</evidence>
<dbReference type="InterPro" id="IPR000531">
    <property type="entry name" value="Beta-barrel_TonB"/>
</dbReference>
<keyword evidence="10 12" id="KW-0472">Membrane</keyword>
<dbReference type="PANTHER" id="PTHR32552:SF81">
    <property type="entry name" value="TONB-DEPENDENT OUTER MEMBRANE RECEPTOR"/>
    <property type="match status" value="1"/>
</dbReference>
<evidence type="ECO:0000256" key="11">
    <source>
        <dbReference type="ARBA" id="ARBA00023237"/>
    </source>
</evidence>